<dbReference type="Gene3D" id="1.10.275.10">
    <property type="entry name" value="Fumarase/aspartase (N-terminal domain)"/>
    <property type="match status" value="1"/>
</dbReference>
<dbReference type="InterPro" id="IPR008948">
    <property type="entry name" value="L-Aspartase-like"/>
</dbReference>
<reference evidence="3 4" key="1">
    <citation type="submission" date="2019-01" db="EMBL/GenBank/DDBJ databases">
        <title>Sequencing the genomes of 1000 actinobacteria strains.</title>
        <authorList>
            <person name="Klenk H.-P."/>
        </authorList>
    </citation>
    <scope>NUCLEOTIDE SEQUENCE [LARGE SCALE GENOMIC DNA]</scope>
    <source>
        <strain evidence="3 4">DSM 43925</strain>
    </source>
</reference>
<dbReference type="AlphaFoldDB" id="A0A438MEI1"/>
<dbReference type="GO" id="GO:0016841">
    <property type="term" value="F:ammonia-lyase activity"/>
    <property type="evidence" value="ECO:0007669"/>
    <property type="project" value="UniProtKB-ARBA"/>
</dbReference>
<dbReference type="InterPro" id="IPR024083">
    <property type="entry name" value="Fumarase/histidase_N"/>
</dbReference>
<dbReference type="Gene3D" id="1.20.200.10">
    <property type="entry name" value="Fumarase/aspartase (Central domain)"/>
    <property type="match status" value="1"/>
</dbReference>
<dbReference type="EMBL" id="SAUN01000001">
    <property type="protein sequence ID" value="RVX44172.1"/>
    <property type="molecule type" value="Genomic_DNA"/>
</dbReference>
<comment type="caution">
    <text evidence="3">The sequence shown here is derived from an EMBL/GenBank/DDBJ whole genome shotgun (WGS) entry which is preliminary data.</text>
</comment>
<feature type="compositionally biased region" description="Low complexity" evidence="2">
    <location>
        <begin position="172"/>
        <end position="181"/>
    </location>
</feature>
<proteinExistence type="predicted"/>
<dbReference type="SUPFAM" id="SSF48557">
    <property type="entry name" value="L-aspartase-like"/>
    <property type="match status" value="1"/>
</dbReference>
<protein>
    <submittedName>
        <fullName evidence="3">Histidine ammonia-lyase</fullName>
    </submittedName>
</protein>
<feature type="region of interest" description="Disordered" evidence="2">
    <location>
        <begin position="151"/>
        <end position="183"/>
    </location>
</feature>
<accession>A0A438MEI1</accession>
<keyword evidence="1 3" id="KW-0456">Lyase</keyword>
<evidence type="ECO:0000313" key="3">
    <source>
        <dbReference type="EMBL" id="RVX44172.1"/>
    </source>
</evidence>
<evidence type="ECO:0000256" key="1">
    <source>
        <dbReference type="ARBA" id="ARBA00023239"/>
    </source>
</evidence>
<name>A0A438MEI1_9ACTN</name>
<dbReference type="InterPro" id="IPR001106">
    <property type="entry name" value="Aromatic_Lyase"/>
</dbReference>
<evidence type="ECO:0000256" key="2">
    <source>
        <dbReference type="SAM" id="MobiDB-lite"/>
    </source>
</evidence>
<gene>
    <name evidence="3" type="ORF">EDD27_6897</name>
</gene>
<sequence length="474" mass="48817">MVLLDGAGLTCAQVHEAAYGRARVTIASLDRARAAWVTAQELTGPVYGRSTGVGAGKNVTIEAPGLGLLRSHACGAGPPVEPARARAMLVVRLNQLLAGGSGIDPAVLPVLADAVNHGFTPPIRTYGAIGTGDLTALATTALCLLGELPWHHEPTPGEREETPAHGDRQGRAGRAVQAGGVSEAAPAPRYPLTSGDALPFISSGAATLADAAIACHRLRLLLAAAVDVAALSFTAVGASAEPLAAVVQEARPHRGQAAVAARLRGLLGREQAVRIQDPYGFRAFAQVHGAAVDAVDRAAATVETDLNAAAENPLIAGSLAWHNGNFHSAPVALALDALRAALVQTAQLSTARLAVLMDPAYTGRHPFLADRPGASGVLILEYVAQDALAELRHLANPVTTGTAVISLGVEDHAGFATQAARHALRCMEPLELVLACERAAATRALNTPPPDRPLTDDLEAARRALTTSNAHLPH</sequence>
<dbReference type="OrthoDB" id="3278073at2"/>
<dbReference type="Proteomes" id="UP000284824">
    <property type="component" value="Unassembled WGS sequence"/>
</dbReference>
<keyword evidence="4" id="KW-1185">Reference proteome</keyword>
<dbReference type="Pfam" id="PF00221">
    <property type="entry name" value="Lyase_aromatic"/>
    <property type="match status" value="1"/>
</dbReference>
<organism evidence="3 4">
    <name type="scientific">Nonomuraea polychroma</name>
    <dbReference type="NCBI Taxonomy" id="46176"/>
    <lineage>
        <taxon>Bacteria</taxon>
        <taxon>Bacillati</taxon>
        <taxon>Actinomycetota</taxon>
        <taxon>Actinomycetes</taxon>
        <taxon>Streptosporangiales</taxon>
        <taxon>Streptosporangiaceae</taxon>
        <taxon>Nonomuraea</taxon>
    </lineage>
</organism>
<feature type="compositionally biased region" description="Basic and acidic residues" evidence="2">
    <location>
        <begin position="151"/>
        <end position="170"/>
    </location>
</feature>
<dbReference type="RefSeq" id="WP_127935992.1">
    <property type="nucleotide sequence ID" value="NZ_SAUN01000001.1"/>
</dbReference>
<evidence type="ECO:0000313" key="4">
    <source>
        <dbReference type="Proteomes" id="UP000284824"/>
    </source>
</evidence>
<dbReference type="PANTHER" id="PTHR10362">
    <property type="entry name" value="HISTIDINE AMMONIA-LYASE"/>
    <property type="match status" value="1"/>
</dbReference>